<sequence>MSKQYVVIDVISTDMATLLIGEEEKEWVVRVDELPEGSKEGDWLILDDTGNLLPAPEKTTERRHKIRSKLERLRTSYKQ</sequence>
<keyword evidence="3" id="KW-1185">Reference proteome</keyword>
<gene>
    <name evidence="2" type="ORF">Dthio_PD3591</name>
</gene>
<evidence type="ECO:0000256" key="1">
    <source>
        <dbReference type="SAM" id="MobiDB-lite"/>
    </source>
</evidence>
<protein>
    <recommendedName>
        <fullName evidence="4">DUF3006 domain-containing protein</fullName>
    </recommendedName>
</protein>
<evidence type="ECO:0008006" key="4">
    <source>
        <dbReference type="Google" id="ProtNLM"/>
    </source>
</evidence>
<evidence type="ECO:0000313" key="3">
    <source>
        <dbReference type="Proteomes" id="UP000005496"/>
    </source>
</evidence>
<name>D6SJT4_9BACT</name>
<dbReference type="Proteomes" id="UP000005496">
    <property type="component" value="Unassembled WGS sequence"/>
</dbReference>
<reference evidence="2" key="1">
    <citation type="submission" date="2010-05" db="EMBL/GenBank/DDBJ databases">
        <title>The draft genome of Desulfonatronospira thiodismutans ASO3-1.</title>
        <authorList>
            <consortium name="US DOE Joint Genome Institute (JGI-PGF)"/>
            <person name="Lucas S."/>
            <person name="Copeland A."/>
            <person name="Lapidus A."/>
            <person name="Cheng J.-F."/>
            <person name="Bruce D."/>
            <person name="Goodwin L."/>
            <person name="Pitluck S."/>
            <person name="Chertkov O."/>
            <person name="Brettin T."/>
            <person name="Detter J.C."/>
            <person name="Han C."/>
            <person name="Land M.L."/>
            <person name="Hauser L."/>
            <person name="Kyrpides N."/>
            <person name="Mikhailova N."/>
            <person name="Muyzer G."/>
            <person name="Woyke T."/>
        </authorList>
    </citation>
    <scope>NUCLEOTIDE SEQUENCE [LARGE SCALE GENOMIC DNA]</scope>
    <source>
        <strain evidence="2">ASO3-1</strain>
    </source>
</reference>
<accession>D6SJT4</accession>
<dbReference type="AlphaFoldDB" id="D6SJT4"/>
<evidence type="ECO:0000313" key="2">
    <source>
        <dbReference type="EMBL" id="EFI36137.1"/>
    </source>
</evidence>
<dbReference type="Pfam" id="PF11213">
    <property type="entry name" value="DUF3006"/>
    <property type="match status" value="1"/>
</dbReference>
<feature type="compositionally biased region" description="Basic and acidic residues" evidence="1">
    <location>
        <begin position="68"/>
        <end position="79"/>
    </location>
</feature>
<dbReference type="OrthoDB" id="2366034at2"/>
<organism evidence="2 3">
    <name type="scientific">Desulfonatronospira thiodismutans ASO3-1</name>
    <dbReference type="NCBI Taxonomy" id="555779"/>
    <lineage>
        <taxon>Bacteria</taxon>
        <taxon>Pseudomonadati</taxon>
        <taxon>Thermodesulfobacteriota</taxon>
        <taxon>Desulfovibrionia</taxon>
        <taxon>Desulfovibrionales</taxon>
        <taxon>Desulfonatronovibrionaceae</taxon>
        <taxon>Desulfonatronospira</taxon>
    </lineage>
</organism>
<comment type="caution">
    <text evidence="2">The sequence shown here is derived from an EMBL/GenBank/DDBJ whole genome shotgun (WGS) entry which is preliminary data.</text>
</comment>
<proteinExistence type="predicted"/>
<dbReference type="RefSeq" id="WP_008869262.1">
    <property type="nucleotide sequence ID" value="NZ_ACJN02000001.1"/>
</dbReference>
<feature type="region of interest" description="Disordered" evidence="1">
    <location>
        <begin position="54"/>
        <end position="79"/>
    </location>
</feature>
<dbReference type="EMBL" id="ACJN02000001">
    <property type="protein sequence ID" value="EFI36137.1"/>
    <property type="molecule type" value="Genomic_DNA"/>
</dbReference>
<dbReference type="InterPro" id="IPR021377">
    <property type="entry name" value="DUF3006"/>
</dbReference>